<keyword evidence="3" id="KW-0285">Flavoprotein</keyword>
<protein>
    <submittedName>
        <fullName evidence="7">Thioredoxin reductase</fullName>
    </submittedName>
</protein>
<dbReference type="SUPFAM" id="SSF51905">
    <property type="entry name" value="FAD/NAD(P)-binding domain"/>
    <property type="match status" value="1"/>
</dbReference>
<evidence type="ECO:0000259" key="6">
    <source>
        <dbReference type="Pfam" id="PF07992"/>
    </source>
</evidence>
<accession>A0A8J2YF11</accession>
<dbReference type="PRINTS" id="PR00469">
    <property type="entry name" value="PNDRDTASEII"/>
</dbReference>
<keyword evidence="8" id="KW-1185">Reference proteome</keyword>
<dbReference type="RefSeq" id="WP_188692536.1">
    <property type="nucleotide sequence ID" value="NZ_BMIR01000007.1"/>
</dbReference>
<evidence type="ECO:0000256" key="4">
    <source>
        <dbReference type="ARBA" id="ARBA00023002"/>
    </source>
</evidence>
<dbReference type="InterPro" id="IPR036188">
    <property type="entry name" value="FAD/NAD-bd_sf"/>
</dbReference>
<dbReference type="Gene3D" id="3.50.50.60">
    <property type="entry name" value="FAD/NAD(P)-binding domain"/>
    <property type="match status" value="1"/>
</dbReference>
<dbReference type="InterPro" id="IPR002938">
    <property type="entry name" value="FAD-bd"/>
</dbReference>
<dbReference type="PRINTS" id="PR00368">
    <property type="entry name" value="FADPNR"/>
</dbReference>
<reference evidence="7" key="1">
    <citation type="journal article" date="2014" name="Int. J. Syst. Evol. Microbiol.">
        <title>Complete genome sequence of Corynebacterium casei LMG S-19264T (=DSM 44701T), isolated from a smear-ripened cheese.</title>
        <authorList>
            <consortium name="US DOE Joint Genome Institute (JGI-PGF)"/>
            <person name="Walter F."/>
            <person name="Albersmeier A."/>
            <person name="Kalinowski J."/>
            <person name="Ruckert C."/>
        </authorList>
    </citation>
    <scope>NUCLEOTIDE SEQUENCE</scope>
    <source>
        <strain evidence="7">CGMCC 1.15371</strain>
    </source>
</reference>
<comment type="cofactor">
    <cofactor evidence="1">
        <name>FAD</name>
        <dbReference type="ChEBI" id="CHEBI:57692"/>
    </cofactor>
</comment>
<dbReference type="Pfam" id="PF07992">
    <property type="entry name" value="Pyr_redox_2"/>
    <property type="match status" value="1"/>
</dbReference>
<dbReference type="Proteomes" id="UP000628775">
    <property type="component" value="Unassembled WGS sequence"/>
</dbReference>
<dbReference type="AlphaFoldDB" id="A0A8J2YF11"/>
<reference evidence="7" key="2">
    <citation type="submission" date="2020-09" db="EMBL/GenBank/DDBJ databases">
        <authorList>
            <person name="Sun Q."/>
            <person name="Zhou Y."/>
        </authorList>
    </citation>
    <scope>NUCLEOTIDE SEQUENCE</scope>
    <source>
        <strain evidence="7">CGMCC 1.15371</strain>
    </source>
</reference>
<comment type="caution">
    <text evidence="7">The sequence shown here is derived from an EMBL/GenBank/DDBJ whole genome shotgun (WGS) entry which is preliminary data.</text>
</comment>
<evidence type="ECO:0000256" key="3">
    <source>
        <dbReference type="ARBA" id="ARBA00022630"/>
    </source>
</evidence>
<gene>
    <name evidence="7" type="ORF">GCM10011391_18260</name>
</gene>
<dbReference type="InterPro" id="IPR050097">
    <property type="entry name" value="Ferredoxin-NADP_redctase_2"/>
</dbReference>
<organism evidence="7 8">
    <name type="scientific">Pullulanibacillus camelliae</name>
    <dbReference type="NCBI Taxonomy" id="1707096"/>
    <lineage>
        <taxon>Bacteria</taxon>
        <taxon>Bacillati</taxon>
        <taxon>Bacillota</taxon>
        <taxon>Bacilli</taxon>
        <taxon>Bacillales</taxon>
        <taxon>Sporolactobacillaceae</taxon>
        <taxon>Pullulanibacillus</taxon>
    </lineage>
</organism>
<dbReference type="InterPro" id="IPR023753">
    <property type="entry name" value="FAD/NAD-binding_dom"/>
</dbReference>
<evidence type="ECO:0000256" key="2">
    <source>
        <dbReference type="ARBA" id="ARBA00011738"/>
    </source>
</evidence>
<dbReference type="Pfam" id="PF01494">
    <property type="entry name" value="FAD_binding_3"/>
    <property type="match status" value="1"/>
</dbReference>
<feature type="domain" description="FAD-binding" evidence="5">
    <location>
        <begin position="2"/>
        <end position="38"/>
    </location>
</feature>
<dbReference type="EMBL" id="BMIR01000007">
    <property type="protein sequence ID" value="GGE39801.1"/>
    <property type="molecule type" value="Genomic_DNA"/>
</dbReference>
<keyword evidence="4" id="KW-0560">Oxidoreductase</keyword>
<comment type="subunit">
    <text evidence="2">Homodimer.</text>
</comment>
<dbReference type="GO" id="GO:0016491">
    <property type="term" value="F:oxidoreductase activity"/>
    <property type="evidence" value="ECO:0007669"/>
    <property type="project" value="UniProtKB-KW"/>
</dbReference>
<evidence type="ECO:0000259" key="5">
    <source>
        <dbReference type="Pfam" id="PF01494"/>
    </source>
</evidence>
<proteinExistence type="predicted"/>
<name>A0A8J2YF11_9BACL</name>
<dbReference type="PANTHER" id="PTHR48105">
    <property type="entry name" value="THIOREDOXIN REDUCTASE 1-RELATED-RELATED"/>
    <property type="match status" value="1"/>
</dbReference>
<evidence type="ECO:0000256" key="1">
    <source>
        <dbReference type="ARBA" id="ARBA00001974"/>
    </source>
</evidence>
<sequence length="190" mass="20024">MYDVVIIGGGPAGQSAALFTSKAGKATLIIDDAKGLTQKAWVRNHYGVDDVAGGDLVKVGHQQAAKFGTEFVKAKVKNIIQSGEGFTIETEEGENYQAQQVILATGANQKLAQDIGLETKDGQEPYVKTVIVVDAEGRTSLKGIWAAGTAGGVSVHTIVTSGDGARVAINLLSELEGKRYVDHDVLDKKK</sequence>
<feature type="domain" description="FAD/NAD(P)-binding" evidence="6">
    <location>
        <begin position="65"/>
        <end position="148"/>
    </location>
</feature>
<evidence type="ECO:0000313" key="7">
    <source>
        <dbReference type="EMBL" id="GGE39801.1"/>
    </source>
</evidence>
<evidence type="ECO:0000313" key="8">
    <source>
        <dbReference type="Proteomes" id="UP000628775"/>
    </source>
</evidence>
<dbReference type="GO" id="GO:0071949">
    <property type="term" value="F:FAD binding"/>
    <property type="evidence" value="ECO:0007669"/>
    <property type="project" value="InterPro"/>
</dbReference>